<name>A0A914UMN5_9BILA</name>
<dbReference type="AlphaFoldDB" id="A0A914UMN5"/>
<reference evidence="2" key="1">
    <citation type="submission" date="2022-11" db="UniProtKB">
        <authorList>
            <consortium name="WormBaseParasite"/>
        </authorList>
    </citation>
    <scope>IDENTIFICATION</scope>
</reference>
<keyword evidence="1" id="KW-1185">Reference proteome</keyword>
<evidence type="ECO:0000313" key="2">
    <source>
        <dbReference type="WBParaSite" id="PSAMB.scaffold1119size35725.g11254.t1"/>
    </source>
</evidence>
<evidence type="ECO:0000313" key="1">
    <source>
        <dbReference type="Proteomes" id="UP000887566"/>
    </source>
</evidence>
<dbReference type="Proteomes" id="UP000887566">
    <property type="component" value="Unplaced"/>
</dbReference>
<organism evidence="1 2">
    <name type="scientific">Plectus sambesii</name>
    <dbReference type="NCBI Taxonomy" id="2011161"/>
    <lineage>
        <taxon>Eukaryota</taxon>
        <taxon>Metazoa</taxon>
        <taxon>Ecdysozoa</taxon>
        <taxon>Nematoda</taxon>
        <taxon>Chromadorea</taxon>
        <taxon>Plectida</taxon>
        <taxon>Plectina</taxon>
        <taxon>Plectoidea</taxon>
        <taxon>Plectidae</taxon>
        <taxon>Plectus</taxon>
    </lineage>
</organism>
<protein>
    <submittedName>
        <fullName evidence="2">Uncharacterized protein</fullName>
    </submittedName>
</protein>
<sequence length="163" mass="18723">MSDSSNLKETLYEDDIPYDTEDHAEATVQPLLRGKNRTYEAILKFSNAKEADDFMKSEGVWTLKSRNEMSEGRKDFYTCKFNRRQLNGKRSTAQCTASVCLHYEDDSLKVPLLSTGASHMHYGMPMDRGLSAEQKEVVDVGRQYPYAKLEERYLFLPAVFEKA</sequence>
<accession>A0A914UMN5</accession>
<dbReference type="WBParaSite" id="PSAMB.scaffold1119size35725.g11254.t1">
    <property type="protein sequence ID" value="PSAMB.scaffold1119size35725.g11254.t1"/>
    <property type="gene ID" value="PSAMB.scaffold1119size35725.g11254"/>
</dbReference>
<proteinExistence type="predicted"/>